<evidence type="ECO:0008006" key="4">
    <source>
        <dbReference type="Google" id="ProtNLM"/>
    </source>
</evidence>
<sequence length="106" mass="11646">MAGSKREKGRKEIRPKPGASGARVHLPYLEAYATTMVHDYGDNNAWFADTGANSHFASNLDKMDTSVAYNGTETLDVLDGDKLKMAFTSLEMTLLVIPFPLFSAFL</sequence>
<dbReference type="EnsemblPlants" id="evm.model.08.587">
    <property type="protein sequence ID" value="cds.evm.model.08.587"/>
    <property type="gene ID" value="evm.TU.08.587"/>
</dbReference>
<organism evidence="2 3">
    <name type="scientific">Cannabis sativa</name>
    <name type="common">Hemp</name>
    <name type="synonym">Marijuana</name>
    <dbReference type="NCBI Taxonomy" id="3483"/>
    <lineage>
        <taxon>Eukaryota</taxon>
        <taxon>Viridiplantae</taxon>
        <taxon>Streptophyta</taxon>
        <taxon>Embryophyta</taxon>
        <taxon>Tracheophyta</taxon>
        <taxon>Spermatophyta</taxon>
        <taxon>Magnoliopsida</taxon>
        <taxon>eudicotyledons</taxon>
        <taxon>Gunneridae</taxon>
        <taxon>Pentapetalae</taxon>
        <taxon>rosids</taxon>
        <taxon>fabids</taxon>
        <taxon>Rosales</taxon>
        <taxon>Cannabaceae</taxon>
        <taxon>Cannabis</taxon>
    </lineage>
</organism>
<accession>A0A803QBQ9</accession>
<protein>
    <recommendedName>
        <fullName evidence="4">Polyprotein</fullName>
    </recommendedName>
</protein>
<dbReference type="Gramene" id="evm.model.08.587">
    <property type="protein sequence ID" value="cds.evm.model.08.587"/>
    <property type="gene ID" value="evm.TU.08.587"/>
</dbReference>
<dbReference type="AlphaFoldDB" id="A0A803QBQ9"/>
<dbReference type="EMBL" id="UZAU01000686">
    <property type="status" value="NOT_ANNOTATED_CDS"/>
    <property type="molecule type" value="Genomic_DNA"/>
</dbReference>
<evidence type="ECO:0000313" key="3">
    <source>
        <dbReference type="Proteomes" id="UP000596661"/>
    </source>
</evidence>
<reference evidence="2" key="2">
    <citation type="submission" date="2021-03" db="UniProtKB">
        <authorList>
            <consortium name="EnsemblPlants"/>
        </authorList>
    </citation>
    <scope>IDENTIFICATION</scope>
</reference>
<evidence type="ECO:0000256" key="1">
    <source>
        <dbReference type="SAM" id="MobiDB-lite"/>
    </source>
</evidence>
<evidence type="ECO:0000313" key="2">
    <source>
        <dbReference type="EnsemblPlants" id="cds.evm.model.08.587"/>
    </source>
</evidence>
<feature type="compositionally biased region" description="Basic and acidic residues" evidence="1">
    <location>
        <begin position="1"/>
        <end position="15"/>
    </location>
</feature>
<reference evidence="2" key="1">
    <citation type="submission" date="2018-11" db="EMBL/GenBank/DDBJ databases">
        <authorList>
            <person name="Grassa J C."/>
        </authorList>
    </citation>
    <scope>NUCLEOTIDE SEQUENCE [LARGE SCALE GENOMIC DNA]</scope>
</reference>
<feature type="region of interest" description="Disordered" evidence="1">
    <location>
        <begin position="1"/>
        <end position="21"/>
    </location>
</feature>
<name>A0A803QBQ9_CANSA</name>
<keyword evidence="3" id="KW-1185">Reference proteome</keyword>
<proteinExistence type="predicted"/>
<dbReference type="Proteomes" id="UP000596661">
    <property type="component" value="Chromosome 8"/>
</dbReference>